<evidence type="ECO:0000256" key="2">
    <source>
        <dbReference type="SAM" id="Phobius"/>
    </source>
</evidence>
<dbReference type="EMBL" id="BARU01017858">
    <property type="protein sequence ID" value="GAH49649.1"/>
    <property type="molecule type" value="Genomic_DNA"/>
</dbReference>
<evidence type="ECO:0000313" key="3">
    <source>
        <dbReference type="EMBL" id="GAH49649.1"/>
    </source>
</evidence>
<dbReference type="SUPFAM" id="SSF58113">
    <property type="entry name" value="Apolipoprotein A-I"/>
    <property type="match status" value="1"/>
</dbReference>
<feature type="coiled-coil region" evidence="1">
    <location>
        <begin position="80"/>
        <end position="154"/>
    </location>
</feature>
<feature type="non-terminal residue" evidence="3">
    <location>
        <position position="155"/>
    </location>
</feature>
<dbReference type="Gene3D" id="1.20.120.20">
    <property type="entry name" value="Apolipoprotein"/>
    <property type="match status" value="1"/>
</dbReference>
<reference evidence="3" key="1">
    <citation type="journal article" date="2014" name="Front. Microbiol.">
        <title>High frequency of phylogenetically diverse reductive dehalogenase-homologous genes in deep subseafloor sedimentary metagenomes.</title>
        <authorList>
            <person name="Kawai M."/>
            <person name="Futagami T."/>
            <person name="Toyoda A."/>
            <person name="Takaki Y."/>
            <person name="Nishi S."/>
            <person name="Hori S."/>
            <person name="Arai W."/>
            <person name="Tsubouchi T."/>
            <person name="Morono Y."/>
            <person name="Uchiyama I."/>
            <person name="Ito T."/>
            <person name="Fujiyama A."/>
            <person name="Inagaki F."/>
            <person name="Takami H."/>
        </authorList>
    </citation>
    <scope>NUCLEOTIDE SEQUENCE</scope>
    <source>
        <strain evidence="3">Expedition CK06-06</strain>
    </source>
</reference>
<protein>
    <submittedName>
        <fullName evidence="3">Uncharacterized protein</fullName>
    </submittedName>
</protein>
<keyword evidence="1" id="KW-0175">Coiled coil</keyword>
<sequence length="155" mass="17904">MILQAIDFIQVIADIVAAVLNFLKLFVNPMGLFMVNWMEYVLQFFPQNNLTVYIIIAIVIVILGFIVNVTWPGNKKPGFLAKVEEIDEKIEKKAKELDKKVEDKAKEIEEKVEEKVEEIDAKIKKKIKKAKEKAEAIEEKAEEIEDRVEELEEKA</sequence>
<accession>X1H719</accession>
<evidence type="ECO:0000256" key="1">
    <source>
        <dbReference type="SAM" id="Coils"/>
    </source>
</evidence>
<organism evidence="3">
    <name type="scientific">marine sediment metagenome</name>
    <dbReference type="NCBI Taxonomy" id="412755"/>
    <lineage>
        <taxon>unclassified sequences</taxon>
        <taxon>metagenomes</taxon>
        <taxon>ecological metagenomes</taxon>
    </lineage>
</organism>
<dbReference type="AlphaFoldDB" id="X1H719"/>
<gene>
    <name evidence="3" type="ORF">S03H2_29571</name>
</gene>
<comment type="caution">
    <text evidence="3">The sequence shown here is derived from an EMBL/GenBank/DDBJ whole genome shotgun (WGS) entry which is preliminary data.</text>
</comment>
<keyword evidence="2" id="KW-0472">Membrane</keyword>
<feature type="transmembrane region" description="Helical" evidence="2">
    <location>
        <begin position="50"/>
        <end position="71"/>
    </location>
</feature>
<name>X1H719_9ZZZZ</name>
<keyword evidence="2" id="KW-0812">Transmembrane</keyword>
<keyword evidence="2" id="KW-1133">Transmembrane helix</keyword>
<proteinExistence type="predicted"/>
<feature type="transmembrane region" description="Helical" evidence="2">
    <location>
        <begin position="12"/>
        <end position="38"/>
    </location>
</feature>